<evidence type="ECO:0000256" key="1">
    <source>
        <dbReference type="SAM" id="MobiDB-lite"/>
    </source>
</evidence>
<organism evidence="2">
    <name type="scientific">Chromera velia CCMP2878</name>
    <dbReference type="NCBI Taxonomy" id="1169474"/>
    <lineage>
        <taxon>Eukaryota</taxon>
        <taxon>Sar</taxon>
        <taxon>Alveolata</taxon>
        <taxon>Colpodellida</taxon>
        <taxon>Chromeraceae</taxon>
        <taxon>Chromera</taxon>
    </lineage>
</organism>
<protein>
    <submittedName>
        <fullName evidence="2">Uncharacterized protein</fullName>
    </submittedName>
</protein>
<feature type="compositionally biased region" description="Low complexity" evidence="1">
    <location>
        <begin position="34"/>
        <end position="47"/>
    </location>
</feature>
<gene>
    <name evidence="2" type="ORF">Cvel_25258</name>
</gene>
<evidence type="ECO:0000313" key="2">
    <source>
        <dbReference type="EMBL" id="CEM40362.1"/>
    </source>
</evidence>
<proteinExistence type="predicted"/>
<dbReference type="VEuPathDB" id="CryptoDB:Cvel_25258"/>
<feature type="non-terminal residue" evidence="2">
    <location>
        <position position="1"/>
    </location>
</feature>
<sequence length="116" mass="11286">GGGGVPVVRPNEEIPLTAGGVASVRGGVGGGGVPSATGRGSVVSVRTGGMGERGRGAPVIPGGGLANNAPSVLRQQSTQQQQNRAVSALREASGTAADFLVALHTWSTKVGFLGGD</sequence>
<accession>A0A0G4H8T8</accession>
<feature type="region of interest" description="Disordered" evidence="1">
    <location>
        <begin position="29"/>
        <end position="64"/>
    </location>
</feature>
<name>A0A0G4H8T8_9ALVE</name>
<dbReference type="AlphaFoldDB" id="A0A0G4H8T8"/>
<dbReference type="EMBL" id="CDMZ01002023">
    <property type="protein sequence ID" value="CEM40362.1"/>
    <property type="molecule type" value="Genomic_DNA"/>
</dbReference>
<reference evidence="2" key="1">
    <citation type="submission" date="2014-11" db="EMBL/GenBank/DDBJ databases">
        <authorList>
            <person name="Otto D Thomas"/>
            <person name="Naeem Raeece"/>
        </authorList>
    </citation>
    <scope>NUCLEOTIDE SEQUENCE</scope>
</reference>